<feature type="transmembrane region" description="Helical" evidence="1">
    <location>
        <begin position="145"/>
        <end position="174"/>
    </location>
</feature>
<reference evidence="2" key="2">
    <citation type="submission" date="2021-09" db="EMBL/GenBank/DDBJ databases">
        <authorList>
            <person name="Gilroy R."/>
        </authorList>
    </citation>
    <scope>NUCLEOTIDE SEQUENCE</scope>
    <source>
        <strain evidence="2">CHK171-7178</strain>
    </source>
</reference>
<evidence type="ECO:0000313" key="3">
    <source>
        <dbReference type="Proteomes" id="UP000698173"/>
    </source>
</evidence>
<sequence length="535" mass="61618">MFIKFGIDYEAMQKILCVKLTMDERRVPTIFNDARKRKDGNQFLKSLWIYGLYGIMLIPFIVLGDNYIFQMSIVFGMIMFILMTSMISDFSTVLLDVRDKNILQTKPISGKTIGAAKIVHVMIYMTFITGAFVTIPVLVSLFSHGVIFMLIFLAGLLFTMLFVVVLTSLLYLFVLRFFDGERLKDIINYVQILLSVGVIVGYQILIRSFEFVDLNMTYIFSWWHLFIPPIWYGAPFELLLAHNFTNYMIGFVVLAVCIPLIAFYCYARLMPSFERNLEKLMSDTRKRKKKSNRLDELWARITCRRNEERVFFRFAALMMKQEREFKLKVYPALGMSIIFPFIFIFNELRDRTLADIGTGNSFLFIYFCNLMIPNVVLMLRYSGNYKGSWLFKAAPIYQISSAYSGALKALLVKLYVPVLFLLSCVFTWIFSVRILPDLVVVLLAGIGQTLVTYKLVNDEEYPFSKSFEFTQEAGGAKMLLLSLVTGVFVVGHLIANVFEYGIYVYLVLLLAVVLIGWQMVFPSKGSIEFARGSVK</sequence>
<feature type="transmembrane region" description="Helical" evidence="1">
    <location>
        <begin position="118"/>
        <end position="139"/>
    </location>
</feature>
<feature type="transmembrane region" description="Helical" evidence="1">
    <location>
        <begin position="500"/>
        <end position="521"/>
    </location>
</feature>
<accession>A0A921KDG0</accession>
<feature type="transmembrane region" description="Helical" evidence="1">
    <location>
        <begin position="247"/>
        <end position="267"/>
    </location>
</feature>
<dbReference type="EMBL" id="DYWT01000172">
    <property type="protein sequence ID" value="HJF32172.1"/>
    <property type="molecule type" value="Genomic_DNA"/>
</dbReference>
<feature type="transmembrane region" description="Helical" evidence="1">
    <location>
        <begin position="438"/>
        <end position="456"/>
    </location>
</feature>
<name>A0A921KDG0_SPOPS</name>
<dbReference type="AlphaFoldDB" id="A0A921KDG0"/>
<feature type="transmembrane region" description="Helical" evidence="1">
    <location>
        <begin position="68"/>
        <end position="97"/>
    </location>
</feature>
<organism evidence="2 3">
    <name type="scientific">Sporosarcina psychrophila</name>
    <name type="common">Bacillus psychrophilus</name>
    <dbReference type="NCBI Taxonomy" id="1476"/>
    <lineage>
        <taxon>Bacteria</taxon>
        <taxon>Bacillati</taxon>
        <taxon>Bacillota</taxon>
        <taxon>Bacilli</taxon>
        <taxon>Bacillales</taxon>
        <taxon>Caryophanaceae</taxon>
        <taxon>Sporosarcina</taxon>
    </lineage>
</organism>
<keyword evidence="1" id="KW-0812">Transmembrane</keyword>
<evidence type="ECO:0000313" key="2">
    <source>
        <dbReference type="EMBL" id="HJF32172.1"/>
    </source>
</evidence>
<reference evidence="2" key="1">
    <citation type="journal article" date="2021" name="PeerJ">
        <title>Extensive microbial diversity within the chicken gut microbiome revealed by metagenomics and culture.</title>
        <authorList>
            <person name="Gilroy R."/>
            <person name="Ravi A."/>
            <person name="Getino M."/>
            <person name="Pursley I."/>
            <person name="Horton D.L."/>
            <person name="Alikhan N.F."/>
            <person name="Baker D."/>
            <person name="Gharbi K."/>
            <person name="Hall N."/>
            <person name="Watson M."/>
            <person name="Adriaenssens E.M."/>
            <person name="Foster-Nyarko E."/>
            <person name="Jarju S."/>
            <person name="Secka A."/>
            <person name="Antonio M."/>
            <person name="Oren A."/>
            <person name="Chaudhuri R.R."/>
            <person name="La Ragione R."/>
            <person name="Hildebrand F."/>
            <person name="Pallen M.J."/>
        </authorList>
    </citation>
    <scope>NUCLEOTIDE SEQUENCE</scope>
    <source>
        <strain evidence="2">CHK171-7178</strain>
    </source>
</reference>
<keyword evidence="1" id="KW-1133">Transmembrane helix</keyword>
<feature type="transmembrane region" description="Helical" evidence="1">
    <location>
        <begin position="43"/>
        <end position="62"/>
    </location>
</feature>
<feature type="transmembrane region" description="Helical" evidence="1">
    <location>
        <begin position="186"/>
        <end position="206"/>
    </location>
</feature>
<feature type="transmembrane region" description="Helical" evidence="1">
    <location>
        <begin position="476"/>
        <end position="494"/>
    </location>
</feature>
<evidence type="ECO:0000256" key="1">
    <source>
        <dbReference type="SAM" id="Phobius"/>
    </source>
</evidence>
<proteinExistence type="predicted"/>
<comment type="caution">
    <text evidence="2">The sequence shown here is derived from an EMBL/GenBank/DDBJ whole genome shotgun (WGS) entry which is preliminary data.</text>
</comment>
<gene>
    <name evidence="2" type="ORF">K8V56_10415</name>
</gene>
<keyword evidence="1" id="KW-0472">Membrane</keyword>
<feature type="transmembrane region" description="Helical" evidence="1">
    <location>
        <begin position="414"/>
        <end position="432"/>
    </location>
</feature>
<feature type="transmembrane region" description="Helical" evidence="1">
    <location>
        <begin position="327"/>
        <end position="345"/>
    </location>
</feature>
<feature type="transmembrane region" description="Helical" evidence="1">
    <location>
        <begin position="357"/>
        <end position="379"/>
    </location>
</feature>
<dbReference type="Proteomes" id="UP000698173">
    <property type="component" value="Unassembled WGS sequence"/>
</dbReference>
<protein>
    <submittedName>
        <fullName evidence="2">Uncharacterized protein</fullName>
    </submittedName>
</protein>